<keyword evidence="5" id="KW-1185">Reference proteome</keyword>
<dbReference type="Proteomes" id="UP001217918">
    <property type="component" value="Unassembled WGS sequence"/>
</dbReference>
<feature type="compositionally biased region" description="Basic residues" evidence="1">
    <location>
        <begin position="355"/>
        <end position="366"/>
    </location>
</feature>
<dbReference type="Pfam" id="PF22936">
    <property type="entry name" value="Pol_BBD"/>
    <property type="match status" value="1"/>
</dbReference>
<feature type="compositionally biased region" description="Basic and acidic residues" evidence="1">
    <location>
        <begin position="1187"/>
        <end position="1197"/>
    </location>
</feature>
<proteinExistence type="predicted"/>
<evidence type="ECO:0000313" key="5">
    <source>
        <dbReference type="Proteomes" id="UP001217918"/>
    </source>
</evidence>
<feature type="domain" description="Reverse transcriptase Ty1/copia-type" evidence="2">
    <location>
        <begin position="890"/>
        <end position="998"/>
    </location>
</feature>
<feature type="region of interest" description="Disordered" evidence="1">
    <location>
        <begin position="510"/>
        <end position="542"/>
    </location>
</feature>
<evidence type="ECO:0000259" key="2">
    <source>
        <dbReference type="Pfam" id="PF07727"/>
    </source>
</evidence>
<feature type="region of interest" description="Disordered" evidence="1">
    <location>
        <begin position="314"/>
        <end position="391"/>
    </location>
</feature>
<dbReference type="PANTHER" id="PTHR11439:SF483">
    <property type="entry name" value="PEPTIDE SYNTHASE GLIP-LIKE, PUTATIVE (AFU_ORTHOLOGUE AFUA_3G12920)-RELATED"/>
    <property type="match status" value="1"/>
</dbReference>
<feature type="compositionally biased region" description="Low complexity" evidence="1">
    <location>
        <begin position="1472"/>
        <end position="1496"/>
    </location>
</feature>
<feature type="region of interest" description="Disordered" evidence="1">
    <location>
        <begin position="1415"/>
        <end position="1496"/>
    </location>
</feature>
<protein>
    <recommendedName>
        <fullName evidence="6">Reverse transcriptase Ty1/copia-type domain-containing protein</fullName>
    </recommendedName>
</protein>
<evidence type="ECO:0000259" key="3">
    <source>
        <dbReference type="Pfam" id="PF22936"/>
    </source>
</evidence>
<accession>A0AAD9MGX2</accession>
<evidence type="ECO:0000256" key="1">
    <source>
        <dbReference type="SAM" id="MobiDB-lite"/>
    </source>
</evidence>
<feature type="compositionally biased region" description="Low complexity" evidence="1">
    <location>
        <begin position="1177"/>
        <end position="1186"/>
    </location>
</feature>
<dbReference type="EMBL" id="JAQQPM010000008">
    <property type="protein sequence ID" value="KAK2074265.1"/>
    <property type="molecule type" value="Genomic_DNA"/>
</dbReference>
<dbReference type="InterPro" id="IPR054722">
    <property type="entry name" value="PolX-like_BBD"/>
</dbReference>
<evidence type="ECO:0008006" key="6">
    <source>
        <dbReference type="Google" id="ProtNLM"/>
    </source>
</evidence>
<feature type="domain" description="Retrovirus-related Pol polyprotein from transposon TNT 1-94-like beta-barrel" evidence="3">
    <location>
        <begin position="394"/>
        <end position="470"/>
    </location>
</feature>
<dbReference type="CDD" id="cd09272">
    <property type="entry name" value="RNase_HI_RT_Ty1"/>
    <property type="match status" value="1"/>
</dbReference>
<feature type="compositionally biased region" description="Polar residues" evidence="1">
    <location>
        <begin position="1431"/>
        <end position="1446"/>
    </location>
</feature>
<feature type="compositionally biased region" description="Polar residues" evidence="1">
    <location>
        <begin position="1200"/>
        <end position="1212"/>
    </location>
</feature>
<name>A0AAD9MGX2_9PEZI</name>
<organism evidence="4 5">
    <name type="scientific">Phyllachora maydis</name>
    <dbReference type="NCBI Taxonomy" id="1825666"/>
    <lineage>
        <taxon>Eukaryota</taxon>
        <taxon>Fungi</taxon>
        <taxon>Dikarya</taxon>
        <taxon>Ascomycota</taxon>
        <taxon>Pezizomycotina</taxon>
        <taxon>Sordariomycetes</taxon>
        <taxon>Sordariomycetidae</taxon>
        <taxon>Phyllachorales</taxon>
        <taxon>Phyllachoraceae</taxon>
        <taxon>Phyllachora</taxon>
    </lineage>
</organism>
<dbReference type="Pfam" id="PF07727">
    <property type="entry name" value="RVT_2"/>
    <property type="match status" value="1"/>
</dbReference>
<reference evidence="4" key="1">
    <citation type="journal article" date="2023" name="Mol. Plant Microbe Interact.">
        <title>Elucidating the Obligate Nature and Biological Capacity of an Invasive Fungal Corn Pathogen.</title>
        <authorList>
            <person name="MacCready J.S."/>
            <person name="Roggenkamp E.M."/>
            <person name="Gdanetz K."/>
            <person name="Chilvers M.I."/>
        </authorList>
    </citation>
    <scope>NUCLEOTIDE SEQUENCE</scope>
    <source>
        <strain evidence="4">PM02</strain>
    </source>
</reference>
<gene>
    <name evidence="4" type="ORF">P8C59_008486</name>
</gene>
<feature type="region of interest" description="Disordered" evidence="1">
    <location>
        <begin position="1177"/>
        <end position="1212"/>
    </location>
</feature>
<feature type="compositionally biased region" description="Low complexity" evidence="1">
    <location>
        <begin position="314"/>
        <end position="327"/>
    </location>
</feature>
<evidence type="ECO:0000313" key="4">
    <source>
        <dbReference type="EMBL" id="KAK2074265.1"/>
    </source>
</evidence>
<comment type="caution">
    <text evidence="4">The sequence shown here is derived from an EMBL/GenBank/DDBJ whole genome shotgun (WGS) entry which is preliminary data.</text>
</comment>
<dbReference type="PANTHER" id="PTHR11439">
    <property type="entry name" value="GAG-POL-RELATED RETROTRANSPOSON"/>
    <property type="match status" value="1"/>
</dbReference>
<sequence length="1513" mass="168528">MSKHREPQSQMGYSMTVTMASNLADLGQSSRPLPPIRTLLEDKEDSEDYNEVIEVLKQHIKSYKQVIASQSSDIKTLFLSLNTLKASVEDSVSAIKNISSTLASLTNSSNAAATGKTSYSPRFDPFSGTIDLDSPLHPPRKEPYLGPAVNSATSNLDPPIDIGSKEGFKDTITSSIVKELSKKAYTIPDDRISNFLENPDISNTYSDSDQAVLLILLRNSLSSSPRAAISRPIESKKKDVYNEFHALTFSTYRKGLLAFNAKFNGYLAKLTMAKIDIDPSLILNYLNIEYLMADILEESRNLATEAYRAAYMANSSNSTPNSNSNPSKKGKNKKKGSYNLAIEEEEESNSSSNSRYKKHKEFKGKGLKTSSNKAKYEDNQPRRRPRDPALYNSWLYDTGSTDHISNSKERFTTFTPNIGQLRPINTGNSPVSPAGIGSIILEVLSRKAPPTYTKLVLDNVLYLPNIDINIRNKIVVEIPFNSIRKEDYRPIIEDAIVSEAIEPNKRYKLRNSPAKGTTLEGVGPSLRGKRPCRPTREPEPLTSTRDLPYVLREPVIEGNKVVEKAISSPTLKEPNKGQRDYYNLLNLAKLWHVRLGYIGLRLLKKTSSITKGLPNFDKIKEADFHCSSYDRGKAVRRVSKALIPDLPRVLDSIEGDTVKIRPRPYNRNPIVLLLVGRKSRYRWVFNLPNKSGPIVANAIKGFFRGLRNGFGTYPTKFHFNGVELVDSTAITNKEATPFQALFNELEPGIPYIPNLERYRAIGARGEAIIPLKKRSKSLKFTSRTEECKLLAVLGSKTYLVYILSRRVVLKTSTIKFIEDNTVLSQPTDNTALEGELVDLDLDLEGAISPDPSNLNTKKPISIEIGPSKLEPYESSSNKLGVFKFLPRSLLPSNYKLITCRNVLKVKKDAKNRPIKYKSQLVARGFIQVEGLDYTITYASTSILPTWRILLAIGAVLDWEIEQADFIGAFLNSAFREEIYMEIPEELLDLAASNKAIYKLLLKYGYNPSTPNIIKLSKALYSLKQSPRECTNSNSSNSNNRPDIGYITDLRKRLNKVYAIEDLGPAAYFLGVQIIRDRPNRRLWLNQSQYVEEAVSRFNLADSKPISIPLQPGLVSQLQLEEDIASHLCNSTEIKLYQSLVGTAIYIILLTRYLNSTKDYSICFSCNGNTVADLGPKLSNSSNTTTKLSRDFHSKEGPRPLTTTSTTIVDSRNSKGSSRTSIINSSLVPIGFSDSDFAGDEATSKSTYGYLYKLAGGPISWKTKRATTIALSTLEAETDGLTEAIHEVQWIIGLFSELYRPIDHPITLYGDNQGSITVANDPALHARTKHTLLKFRYVREQVKAKIVTIIYLNTKSKVIAKVIAKVTTKAITKGPIKGDDKTLRNMPPTLAKPAKITPAIYRTAACKAKQRKSAKAYTTAAKKEDLRRSKRTTGSNAGRYTTDSSLIANKDDNNAYNRAYIPPAKAEKEEEGSSSNDNSVNSSTSNSTNKGKGSSTYKYSKGALYYKDIPLYKR</sequence>
<dbReference type="InterPro" id="IPR013103">
    <property type="entry name" value="RVT_2"/>
</dbReference>